<dbReference type="Gene3D" id="3.30.930.10">
    <property type="entry name" value="Bira Bifunctional Protein, Domain 2"/>
    <property type="match status" value="1"/>
</dbReference>
<dbReference type="EMBL" id="JAGINU010000001">
    <property type="protein sequence ID" value="MBP2365979.1"/>
    <property type="molecule type" value="Genomic_DNA"/>
</dbReference>
<dbReference type="EC" id="6.3.4.15" evidence="5"/>
<dbReference type="InterPro" id="IPR004408">
    <property type="entry name" value="Biotin_CoA_COase_ligase"/>
</dbReference>
<sequence length="289" mass="29875">MTTGTNSDRSGPDGSSGDPLDVYALRTAVLRPAGGWTGLEVVGSTGSTNADLLAEAGRGAPDRSALIAEEQVKGRGRLDRIWTSRPGATLTMSVLWRPEGVPADRLGWLPILAGVALVDAISELAPGVPAALKWPNDLLVGPSMGKAAGILAEMTAVSGGGPGVVLGIGLNVSTPAHELPWGATALATHGFTASRAEVVVTLLDHLYRREAEWREAGGDADACGLRRDYRSRCASLGARVRVEKPGGDQLVGMAEDVDPQGRLLVHPDGGERVAVAAGDIVHLRAADHS</sequence>
<protein>
    <recommendedName>
        <fullName evidence="5">biotin--[biotin carboxyl-carrier protein] ligase</fullName>
        <ecNumber evidence="5">6.3.4.15</ecNumber>
    </recommendedName>
</protein>
<evidence type="ECO:0000313" key="8">
    <source>
        <dbReference type="Proteomes" id="UP001519295"/>
    </source>
</evidence>
<dbReference type="Proteomes" id="UP001519295">
    <property type="component" value="Unassembled WGS sequence"/>
</dbReference>
<keyword evidence="8" id="KW-1185">Reference proteome</keyword>
<reference evidence="7 8" key="1">
    <citation type="submission" date="2021-03" db="EMBL/GenBank/DDBJ databases">
        <title>Sequencing the genomes of 1000 actinobacteria strains.</title>
        <authorList>
            <person name="Klenk H.-P."/>
        </authorList>
    </citation>
    <scope>NUCLEOTIDE SEQUENCE [LARGE SCALE GENOMIC DNA]</scope>
    <source>
        <strain evidence="7 8">DSM 45256</strain>
    </source>
</reference>
<accession>A0ABS4VQW5</accession>
<keyword evidence="4" id="KW-0092">Biotin</keyword>
<evidence type="ECO:0000256" key="4">
    <source>
        <dbReference type="ARBA" id="ARBA00023267"/>
    </source>
</evidence>
<evidence type="ECO:0000256" key="1">
    <source>
        <dbReference type="ARBA" id="ARBA00022598"/>
    </source>
</evidence>
<evidence type="ECO:0000256" key="2">
    <source>
        <dbReference type="ARBA" id="ARBA00022741"/>
    </source>
</evidence>
<dbReference type="Gene3D" id="2.30.30.100">
    <property type="match status" value="1"/>
</dbReference>
<dbReference type="InterPro" id="IPR004143">
    <property type="entry name" value="BPL_LPL_catalytic"/>
</dbReference>
<dbReference type="PANTHER" id="PTHR12835">
    <property type="entry name" value="BIOTIN PROTEIN LIGASE"/>
    <property type="match status" value="1"/>
</dbReference>
<proteinExistence type="predicted"/>
<dbReference type="Pfam" id="PF02237">
    <property type="entry name" value="BPL_C"/>
    <property type="match status" value="1"/>
</dbReference>
<dbReference type="InterPro" id="IPR008988">
    <property type="entry name" value="Transcriptional_repressor_C"/>
</dbReference>
<evidence type="ECO:0000256" key="3">
    <source>
        <dbReference type="ARBA" id="ARBA00022840"/>
    </source>
</evidence>
<evidence type="ECO:0000256" key="5">
    <source>
        <dbReference type="ARBA" id="ARBA00024227"/>
    </source>
</evidence>
<name>A0ABS4VQW5_9PSEU</name>
<dbReference type="NCBIfam" id="TIGR00121">
    <property type="entry name" value="birA_ligase"/>
    <property type="match status" value="1"/>
</dbReference>
<keyword evidence="2" id="KW-0547">Nucleotide-binding</keyword>
<keyword evidence="1 7" id="KW-0436">Ligase</keyword>
<dbReference type="PROSITE" id="PS51733">
    <property type="entry name" value="BPL_LPL_CATALYTIC"/>
    <property type="match status" value="1"/>
</dbReference>
<dbReference type="SUPFAM" id="SSF50037">
    <property type="entry name" value="C-terminal domain of transcriptional repressors"/>
    <property type="match status" value="1"/>
</dbReference>
<dbReference type="InterPro" id="IPR003142">
    <property type="entry name" value="BPL_C"/>
</dbReference>
<dbReference type="SUPFAM" id="SSF55681">
    <property type="entry name" value="Class II aaRS and biotin synthetases"/>
    <property type="match status" value="1"/>
</dbReference>
<keyword evidence="3" id="KW-0067">ATP-binding</keyword>
<evidence type="ECO:0000313" key="7">
    <source>
        <dbReference type="EMBL" id="MBP2365979.1"/>
    </source>
</evidence>
<gene>
    <name evidence="7" type="ORF">JOF36_001675</name>
</gene>
<dbReference type="InterPro" id="IPR045864">
    <property type="entry name" value="aa-tRNA-synth_II/BPL/LPL"/>
</dbReference>
<evidence type="ECO:0000259" key="6">
    <source>
        <dbReference type="PROSITE" id="PS51733"/>
    </source>
</evidence>
<dbReference type="Pfam" id="PF03099">
    <property type="entry name" value="BPL_LplA_LipB"/>
    <property type="match status" value="1"/>
</dbReference>
<dbReference type="GO" id="GO:0004077">
    <property type="term" value="F:biotin--[biotin carboxyl-carrier protein] ligase activity"/>
    <property type="evidence" value="ECO:0007669"/>
    <property type="project" value="UniProtKB-EC"/>
</dbReference>
<feature type="domain" description="BPL/LPL catalytic" evidence="6">
    <location>
        <begin position="24"/>
        <end position="214"/>
    </location>
</feature>
<dbReference type="CDD" id="cd16442">
    <property type="entry name" value="BPL"/>
    <property type="match status" value="1"/>
</dbReference>
<organism evidence="7 8">
    <name type="scientific">Pseudonocardia parietis</name>
    <dbReference type="NCBI Taxonomy" id="570936"/>
    <lineage>
        <taxon>Bacteria</taxon>
        <taxon>Bacillati</taxon>
        <taxon>Actinomycetota</taxon>
        <taxon>Actinomycetes</taxon>
        <taxon>Pseudonocardiales</taxon>
        <taxon>Pseudonocardiaceae</taxon>
        <taxon>Pseudonocardia</taxon>
    </lineage>
</organism>
<comment type="caution">
    <text evidence="7">The sequence shown here is derived from an EMBL/GenBank/DDBJ whole genome shotgun (WGS) entry which is preliminary data.</text>
</comment>
<dbReference type="RefSeq" id="WP_210025899.1">
    <property type="nucleotide sequence ID" value="NZ_JAGINU010000001.1"/>
</dbReference>
<dbReference type="PANTHER" id="PTHR12835:SF5">
    <property type="entry name" value="BIOTIN--PROTEIN LIGASE"/>
    <property type="match status" value="1"/>
</dbReference>